<dbReference type="InterPro" id="IPR002156">
    <property type="entry name" value="RNaseH_domain"/>
</dbReference>
<dbReference type="InterPro" id="IPR036397">
    <property type="entry name" value="RNaseH_sf"/>
</dbReference>
<accession>A0ABM4U1F3</accession>
<dbReference type="PANTHER" id="PTHR47074">
    <property type="entry name" value="BNAC02G40300D PROTEIN"/>
    <property type="match status" value="1"/>
</dbReference>
<proteinExistence type="predicted"/>
<sequence>MCVATCGAVDRTRKEAGIGIVVRDNSRKLTATKAIPLTFSGDRILTEALAIRTGLLFAMEQQWASLEIQSECKALIVRLNEEVEDESQLAVIIRDTKQLKASFWKCKFSLVSQHEDRVSFKLAKFATKLIYDVKWERTFPLWLKRASQS</sequence>
<organism evidence="2 3">
    <name type="scientific">Coffea arabica</name>
    <name type="common">Arabian coffee</name>
    <dbReference type="NCBI Taxonomy" id="13443"/>
    <lineage>
        <taxon>Eukaryota</taxon>
        <taxon>Viridiplantae</taxon>
        <taxon>Streptophyta</taxon>
        <taxon>Embryophyta</taxon>
        <taxon>Tracheophyta</taxon>
        <taxon>Spermatophyta</taxon>
        <taxon>Magnoliopsida</taxon>
        <taxon>eudicotyledons</taxon>
        <taxon>Gunneridae</taxon>
        <taxon>Pentapetalae</taxon>
        <taxon>asterids</taxon>
        <taxon>lamiids</taxon>
        <taxon>Gentianales</taxon>
        <taxon>Rubiaceae</taxon>
        <taxon>Ixoroideae</taxon>
        <taxon>Gardenieae complex</taxon>
        <taxon>Bertiereae - Coffeeae clade</taxon>
        <taxon>Coffeeae</taxon>
        <taxon>Coffea</taxon>
    </lineage>
</organism>
<dbReference type="CDD" id="cd06222">
    <property type="entry name" value="RNase_H_like"/>
    <property type="match status" value="1"/>
</dbReference>
<name>A0ABM4U1F3_COFAR</name>
<feature type="domain" description="RNase H type-1" evidence="1">
    <location>
        <begin position="7"/>
        <end position="126"/>
    </location>
</feature>
<dbReference type="Gene3D" id="3.30.420.10">
    <property type="entry name" value="Ribonuclease H-like superfamily/Ribonuclease H"/>
    <property type="match status" value="1"/>
</dbReference>
<dbReference type="InterPro" id="IPR052929">
    <property type="entry name" value="RNase_H-like_EbsB-rel"/>
</dbReference>
<dbReference type="RefSeq" id="XP_071901107.1">
    <property type="nucleotide sequence ID" value="XM_072045006.1"/>
</dbReference>
<keyword evidence="2" id="KW-1185">Reference proteome</keyword>
<dbReference type="Pfam" id="PF13456">
    <property type="entry name" value="RVT_3"/>
    <property type="match status" value="1"/>
</dbReference>
<gene>
    <name evidence="3" type="primary">LOC140004852</name>
</gene>
<dbReference type="GeneID" id="140004852"/>
<protein>
    <recommendedName>
        <fullName evidence="1">RNase H type-1 domain-containing protein</fullName>
    </recommendedName>
</protein>
<dbReference type="PANTHER" id="PTHR47074:SF11">
    <property type="entry name" value="REVERSE TRANSCRIPTASE-LIKE PROTEIN"/>
    <property type="match status" value="1"/>
</dbReference>
<evidence type="ECO:0000313" key="2">
    <source>
        <dbReference type="Proteomes" id="UP001652660"/>
    </source>
</evidence>
<dbReference type="InterPro" id="IPR044730">
    <property type="entry name" value="RNase_H-like_dom_plant"/>
</dbReference>
<reference evidence="3" key="1">
    <citation type="submission" date="2025-08" db="UniProtKB">
        <authorList>
            <consortium name="RefSeq"/>
        </authorList>
    </citation>
    <scope>IDENTIFICATION</scope>
    <source>
        <tissue evidence="3">Leaves</tissue>
    </source>
</reference>
<evidence type="ECO:0000259" key="1">
    <source>
        <dbReference type="Pfam" id="PF13456"/>
    </source>
</evidence>
<evidence type="ECO:0000313" key="3">
    <source>
        <dbReference type="RefSeq" id="XP_071901107.1"/>
    </source>
</evidence>
<dbReference type="Proteomes" id="UP001652660">
    <property type="component" value="Chromosome 4c"/>
</dbReference>